<proteinExistence type="predicted"/>
<dbReference type="Proteomes" id="UP000472839">
    <property type="component" value="Unassembled WGS sequence"/>
</dbReference>
<dbReference type="EMBL" id="WFKJ01000048">
    <property type="protein sequence ID" value="KAB7888553.1"/>
    <property type="molecule type" value="Genomic_DNA"/>
</dbReference>
<evidence type="ECO:0000313" key="2">
    <source>
        <dbReference type="EMBL" id="KAB7888553.1"/>
    </source>
</evidence>
<dbReference type="Proteomes" id="UP000461010">
    <property type="component" value="Unassembled WGS sequence"/>
</dbReference>
<reference evidence="3 4" key="1">
    <citation type="submission" date="2019-10" db="EMBL/GenBank/DDBJ databases">
        <title>Poseidonibacter ostreae sp. nov., isolated from the gut of the Ostrea denselamellosa.</title>
        <authorList>
            <person name="Choi A."/>
        </authorList>
    </citation>
    <scope>NUCLEOTIDE SEQUENCE [LARGE SCALE GENOMIC DNA]</scope>
    <source>
        <strain evidence="1 4">SJOD-M-33</strain>
        <strain evidence="2 3">SJOD-M-5</strain>
    </source>
</reference>
<evidence type="ECO:0000313" key="1">
    <source>
        <dbReference type="EMBL" id="KAB7885473.1"/>
    </source>
</evidence>
<organism evidence="1 4">
    <name type="scientific">Poseidonibacter ostreae</name>
    <dbReference type="NCBI Taxonomy" id="2654171"/>
    <lineage>
        <taxon>Bacteria</taxon>
        <taxon>Pseudomonadati</taxon>
        <taxon>Campylobacterota</taxon>
        <taxon>Epsilonproteobacteria</taxon>
        <taxon>Campylobacterales</taxon>
        <taxon>Arcobacteraceae</taxon>
        <taxon>Poseidonibacter</taxon>
    </lineage>
</organism>
<dbReference type="EMBL" id="WFKK01000056">
    <property type="protein sequence ID" value="KAB7885473.1"/>
    <property type="molecule type" value="Genomic_DNA"/>
</dbReference>
<name>A0A6L4WP39_9BACT</name>
<evidence type="ECO:0000313" key="4">
    <source>
        <dbReference type="Proteomes" id="UP000472839"/>
    </source>
</evidence>
<dbReference type="RefSeq" id="WP_152191659.1">
    <property type="nucleotide sequence ID" value="NZ_WFKI01000013.1"/>
</dbReference>
<protein>
    <submittedName>
        <fullName evidence="1">Uncharacterized protein</fullName>
    </submittedName>
</protein>
<evidence type="ECO:0000313" key="3">
    <source>
        <dbReference type="Proteomes" id="UP000461010"/>
    </source>
</evidence>
<keyword evidence="3" id="KW-1185">Reference proteome</keyword>
<sequence>MKSSKNFKTIFAIILLSMIGIQSFAVEGYKDLKFGISKEKVIASKICSFNTFNPGQIGVKGIACTDFKFGGKTTNAAAFFINDKFLRFVIEPSIDIIEGLSKGLVKKYGAPSSMSTDNEFNAVDNHPNKEAFLAFDNNTVYLKIMSDKVNIQTTILIYTSPLYDILLSKNQENSLKDDL</sequence>
<comment type="caution">
    <text evidence="1">The sequence shown here is derived from an EMBL/GenBank/DDBJ whole genome shotgun (WGS) entry which is preliminary data.</text>
</comment>
<dbReference type="AlphaFoldDB" id="A0A6L4WP39"/>
<accession>A0A6L4WP39</accession>
<gene>
    <name evidence="2" type="ORF">GBG18_12875</name>
    <name evidence="1" type="ORF">GBG19_13920</name>
</gene>